<feature type="signal peptide" evidence="1">
    <location>
        <begin position="1"/>
        <end position="19"/>
    </location>
</feature>
<dbReference type="InterPro" id="IPR011053">
    <property type="entry name" value="Single_hybrid_motif"/>
</dbReference>
<accession>A0ABV2L094</accession>
<reference evidence="4 5" key="1">
    <citation type="submission" date="2024-06" db="EMBL/GenBank/DDBJ databases">
        <title>Genomic Encyclopedia of Type Strains, Phase IV (KMG-IV): sequencing the most valuable type-strain genomes for metagenomic binning, comparative biology and taxonomic classification.</title>
        <authorList>
            <person name="Goeker M."/>
        </authorList>
    </citation>
    <scope>NUCLEOTIDE SEQUENCE [LARGE SCALE GENOMIC DNA]</scope>
    <source>
        <strain evidence="4 5">DSM 23520</strain>
    </source>
</reference>
<evidence type="ECO:0000259" key="3">
    <source>
        <dbReference type="Pfam" id="PF25989"/>
    </source>
</evidence>
<dbReference type="RefSeq" id="WP_354221397.1">
    <property type="nucleotide sequence ID" value="NZ_JBEPMX010000014.1"/>
</dbReference>
<dbReference type="Pfam" id="PF00364">
    <property type="entry name" value="Biotin_lipoyl"/>
    <property type="match status" value="1"/>
</dbReference>
<dbReference type="PROSITE" id="PS51257">
    <property type="entry name" value="PROKAR_LIPOPROTEIN"/>
    <property type="match status" value="1"/>
</dbReference>
<dbReference type="SUPFAM" id="SSF51230">
    <property type="entry name" value="Single hybrid motif"/>
    <property type="match status" value="1"/>
</dbReference>
<dbReference type="EMBL" id="JBEPMX010000014">
    <property type="protein sequence ID" value="MET3684236.1"/>
    <property type="molecule type" value="Genomic_DNA"/>
</dbReference>
<comment type="caution">
    <text evidence="4">The sequence shown here is derived from an EMBL/GenBank/DDBJ whole genome shotgun (WGS) entry which is preliminary data.</text>
</comment>
<dbReference type="Gene3D" id="2.40.30.170">
    <property type="match status" value="1"/>
</dbReference>
<protein>
    <submittedName>
        <fullName evidence="4">Multidrug efflux pump subunit AcrA (Membrane-fusion protein)</fullName>
    </submittedName>
</protein>
<evidence type="ECO:0000256" key="1">
    <source>
        <dbReference type="SAM" id="SignalP"/>
    </source>
</evidence>
<dbReference type="InterPro" id="IPR058637">
    <property type="entry name" value="YknX-like_C"/>
</dbReference>
<dbReference type="PANTHER" id="PTHR30469:SF33">
    <property type="entry name" value="SLR1207 PROTEIN"/>
    <property type="match status" value="1"/>
</dbReference>
<dbReference type="Gene3D" id="2.40.50.100">
    <property type="match status" value="1"/>
</dbReference>
<dbReference type="InterPro" id="IPR000089">
    <property type="entry name" value="Biotin_lipoyl"/>
</dbReference>
<dbReference type="PANTHER" id="PTHR30469">
    <property type="entry name" value="MULTIDRUG RESISTANCE PROTEIN MDTA"/>
    <property type="match status" value="1"/>
</dbReference>
<sequence>MKKWMFMIVAALMVLAACNGDSSEEDDDNVETETPIETVDVVQKDFTETRSFTARLTPNEQSPVMAEMPGEVEDVFFERGETVEEGDVLMDYQTQRGMLELEAPIDGMLQNFDFEEGDMVTAEEPAGMVINQDPIVFNFQVTQADRNLVSEGDTVNYNVSQAEATGEAEVTYVASTTGETGMFSVEARADQPDDTIPTGLTGQIEIDNVIAEGALVVPTEAVIERSGETFVFVAQDGEAKQVNVSIVEQHSAETAIEASGDNELEAGDAVISVGQLTLEDGASIRIVEGE</sequence>
<evidence type="ECO:0000313" key="4">
    <source>
        <dbReference type="EMBL" id="MET3684236.1"/>
    </source>
</evidence>
<name>A0ABV2L094_9BACI</name>
<feature type="domain" description="Lipoyl-binding" evidence="2">
    <location>
        <begin position="68"/>
        <end position="125"/>
    </location>
</feature>
<dbReference type="Proteomes" id="UP001549167">
    <property type="component" value="Unassembled WGS sequence"/>
</dbReference>
<dbReference type="Gene3D" id="2.40.420.20">
    <property type="match status" value="1"/>
</dbReference>
<gene>
    <name evidence="4" type="ORF">ABID56_002362</name>
</gene>
<organism evidence="4 5">
    <name type="scientific">Alkalibacillus flavidus</name>
    <dbReference type="NCBI Taxonomy" id="546021"/>
    <lineage>
        <taxon>Bacteria</taxon>
        <taxon>Bacillati</taxon>
        <taxon>Bacillota</taxon>
        <taxon>Bacilli</taxon>
        <taxon>Bacillales</taxon>
        <taxon>Bacillaceae</taxon>
        <taxon>Alkalibacillus</taxon>
    </lineage>
</organism>
<feature type="domain" description="YknX-like C-terminal permuted SH3-like" evidence="3">
    <location>
        <begin position="214"/>
        <end position="285"/>
    </location>
</feature>
<dbReference type="Pfam" id="PF25989">
    <property type="entry name" value="YknX_C"/>
    <property type="match status" value="1"/>
</dbReference>
<proteinExistence type="predicted"/>
<feature type="chain" id="PRO_5045139162" evidence="1">
    <location>
        <begin position="20"/>
        <end position="290"/>
    </location>
</feature>
<keyword evidence="5" id="KW-1185">Reference proteome</keyword>
<keyword evidence="1" id="KW-0732">Signal</keyword>
<evidence type="ECO:0000313" key="5">
    <source>
        <dbReference type="Proteomes" id="UP001549167"/>
    </source>
</evidence>
<evidence type="ECO:0000259" key="2">
    <source>
        <dbReference type="Pfam" id="PF00364"/>
    </source>
</evidence>